<feature type="region of interest" description="Disordered" evidence="1">
    <location>
        <begin position="98"/>
        <end position="152"/>
    </location>
</feature>
<name>A0A8S9XK98_APOLU</name>
<keyword evidence="3" id="KW-1185">Reference proteome</keyword>
<feature type="compositionally biased region" description="Basic and acidic residues" evidence="1">
    <location>
        <begin position="136"/>
        <end position="152"/>
    </location>
</feature>
<evidence type="ECO:0000313" key="3">
    <source>
        <dbReference type="Proteomes" id="UP000466442"/>
    </source>
</evidence>
<evidence type="ECO:0000256" key="1">
    <source>
        <dbReference type="SAM" id="MobiDB-lite"/>
    </source>
</evidence>
<reference evidence="2" key="1">
    <citation type="journal article" date="2021" name="Mol. Ecol. Resour.">
        <title>Apolygus lucorum genome provides insights into omnivorousness and mesophyll feeding.</title>
        <authorList>
            <person name="Liu Y."/>
            <person name="Liu H."/>
            <person name="Wang H."/>
            <person name="Huang T."/>
            <person name="Liu B."/>
            <person name="Yang B."/>
            <person name="Yin L."/>
            <person name="Li B."/>
            <person name="Zhang Y."/>
            <person name="Zhang S."/>
            <person name="Jiang F."/>
            <person name="Zhang X."/>
            <person name="Ren Y."/>
            <person name="Wang B."/>
            <person name="Wang S."/>
            <person name="Lu Y."/>
            <person name="Wu K."/>
            <person name="Fan W."/>
            <person name="Wang G."/>
        </authorList>
    </citation>
    <scope>NUCLEOTIDE SEQUENCE</scope>
    <source>
        <strain evidence="2">12Hb</strain>
    </source>
</reference>
<evidence type="ECO:0000313" key="2">
    <source>
        <dbReference type="EMBL" id="KAF6209432.1"/>
    </source>
</evidence>
<sequence length="152" mass="17096">MGISGGLAHFIPSNIMVSGFTHTCRSDEGSDATLTHLSPAITPDQSSSEISRVVPVSPEPRNIWPFKSLMVSKRLSQILNIKKPAEGRPVGISLVPLGTSIAETQTPPERTRDSKGTVRKDRRHNKERSRRKDRSKSRDRDRYEEIMEVEYK</sequence>
<feature type="compositionally biased region" description="Basic and acidic residues" evidence="1">
    <location>
        <begin position="109"/>
        <end position="119"/>
    </location>
</feature>
<proteinExistence type="predicted"/>
<feature type="compositionally biased region" description="Basic residues" evidence="1">
    <location>
        <begin position="120"/>
        <end position="135"/>
    </location>
</feature>
<accession>A0A8S9XK98</accession>
<protein>
    <submittedName>
        <fullName evidence="2">Uncharacterized protein</fullName>
    </submittedName>
</protein>
<dbReference type="EMBL" id="WIXP02000006">
    <property type="protein sequence ID" value="KAF6209432.1"/>
    <property type="molecule type" value="Genomic_DNA"/>
</dbReference>
<dbReference type="Proteomes" id="UP000466442">
    <property type="component" value="Unassembled WGS sequence"/>
</dbReference>
<gene>
    <name evidence="2" type="ORF">GE061_015179</name>
</gene>
<dbReference type="AlphaFoldDB" id="A0A8S9XK98"/>
<organism evidence="2 3">
    <name type="scientific">Apolygus lucorum</name>
    <name type="common">Small green plant bug</name>
    <name type="synonym">Lygocoris lucorum</name>
    <dbReference type="NCBI Taxonomy" id="248454"/>
    <lineage>
        <taxon>Eukaryota</taxon>
        <taxon>Metazoa</taxon>
        <taxon>Ecdysozoa</taxon>
        <taxon>Arthropoda</taxon>
        <taxon>Hexapoda</taxon>
        <taxon>Insecta</taxon>
        <taxon>Pterygota</taxon>
        <taxon>Neoptera</taxon>
        <taxon>Paraneoptera</taxon>
        <taxon>Hemiptera</taxon>
        <taxon>Heteroptera</taxon>
        <taxon>Panheteroptera</taxon>
        <taxon>Cimicomorpha</taxon>
        <taxon>Miridae</taxon>
        <taxon>Mirini</taxon>
        <taxon>Apolygus</taxon>
    </lineage>
</organism>
<feature type="region of interest" description="Disordered" evidence="1">
    <location>
        <begin position="34"/>
        <end position="54"/>
    </location>
</feature>
<comment type="caution">
    <text evidence="2">The sequence shown here is derived from an EMBL/GenBank/DDBJ whole genome shotgun (WGS) entry which is preliminary data.</text>
</comment>